<sequence length="283" mass="33235">MDKIVSPNQGAFVKGRWIADNTVVAQEIIHKREEEQGGLHGIKIARIAPAVSHLMYADDLLIMCRADPKEASIIKDKLNGLVRRFYWENKPNDNGYLALKAWKDIGFRRFKDMNLAILAKLGWKLASGEECLWKRMMKAKYLRNETFFSYTPKKDASWVWKGIVKSRYILRKWVCFHIEDSTAIDLWKDMWVLNLPNKCPIAREETAIPYWRRVYELWDFSNLNWKADVVRQLFDDDSAEAILKLEWPEVSCSNKLIWLESKEGKFSVKSYYELLVKNSSSEE</sequence>
<reference evidence="1" key="1">
    <citation type="journal article" date="2021" name="Front. Plant Sci.">
        <title>Chromosome-Scale Genome Assembly for Chinese Sour Jujube and Insights Into Its Genome Evolution and Domestication Signature.</title>
        <authorList>
            <person name="Shen L.-Y."/>
            <person name="Luo H."/>
            <person name="Wang X.-L."/>
            <person name="Wang X.-M."/>
            <person name="Qiu X.-J."/>
            <person name="Liu H."/>
            <person name="Zhou S.-S."/>
            <person name="Jia K.-H."/>
            <person name="Nie S."/>
            <person name="Bao Y.-T."/>
            <person name="Zhang R.-G."/>
            <person name="Yun Q.-Z."/>
            <person name="Chai Y.-H."/>
            <person name="Lu J.-Y."/>
            <person name="Li Y."/>
            <person name="Zhao S.-W."/>
            <person name="Mao J.-F."/>
            <person name="Jia S.-G."/>
            <person name="Mao Y.-M."/>
        </authorList>
    </citation>
    <scope>NUCLEOTIDE SEQUENCE</scope>
    <source>
        <strain evidence="1">AT0</strain>
        <tissue evidence="1">Leaf</tissue>
    </source>
</reference>
<proteinExistence type="predicted"/>
<comment type="caution">
    <text evidence="1">The sequence shown here is derived from an EMBL/GenBank/DDBJ whole genome shotgun (WGS) entry which is preliminary data.</text>
</comment>
<dbReference type="Proteomes" id="UP000813462">
    <property type="component" value="Unassembled WGS sequence"/>
</dbReference>
<evidence type="ECO:0000313" key="1">
    <source>
        <dbReference type="EMBL" id="KAH7542921.1"/>
    </source>
</evidence>
<evidence type="ECO:0000313" key="2">
    <source>
        <dbReference type="Proteomes" id="UP000813462"/>
    </source>
</evidence>
<accession>A0A978VVS6</accession>
<dbReference type="EMBL" id="JAEACU010000002">
    <property type="protein sequence ID" value="KAH7542921.1"/>
    <property type="molecule type" value="Genomic_DNA"/>
</dbReference>
<organism evidence="1 2">
    <name type="scientific">Ziziphus jujuba var. spinosa</name>
    <dbReference type="NCBI Taxonomy" id="714518"/>
    <lineage>
        <taxon>Eukaryota</taxon>
        <taxon>Viridiplantae</taxon>
        <taxon>Streptophyta</taxon>
        <taxon>Embryophyta</taxon>
        <taxon>Tracheophyta</taxon>
        <taxon>Spermatophyta</taxon>
        <taxon>Magnoliopsida</taxon>
        <taxon>eudicotyledons</taxon>
        <taxon>Gunneridae</taxon>
        <taxon>Pentapetalae</taxon>
        <taxon>rosids</taxon>
        <taxon>fabids</taxon>
        <taxon>Rosales</taxon>
        <taxon>Rhamnaceae</taxon>
        <taxon>Paliureae</taxon>
        <taxon>Ziziphus</taxon>
    </lineage>
</organism>
<gene>
    <name evidence="1" type="ORF">FEM48_Zijuj02G0126500</name>
</gene>
<dbReference type="AlphaFoldDB" id="A0A978VVS6"/>
<protein>
    <submittedName>
        <fullName evidence="1">Uncharacterized protein</fullName>
    </submittedName>
</protein>
<name>A0A978VVS6_ZIZJJ</name>